<dbReference type="OrthoDB" id="2019572at2759"/>
<protein>
    <submittedName>
        <fullName evidence="11">Beta-1,3-galactosyl-O-glycosyl-glycoprotein beta-1,6-N-acetylglucosaminyltransferase-like</fullName>
    </submittedName>
</protein>
<gene>
    <name evidence="11" type="primary">LOC103188128</name>
</gene>
<evidence type="ECO:0000256" key="8">
    <source>
        <dbReference type="ARBA" id="ARBA00023136"/>
    </source>
</evidence>
<dbReference type="GO" id="GO:0000139">
    <property type="term" value="C:Golgi membrane"/>
    <property type="evidence" value="ECO:0007669"/>
    <property type="project" value="UniProtKB-SubCell"/>
</dbReference>
<proteinExistence type="inferred from homology"/>
<keyword evidence="4" id="KW-0808">Transferase</keyword>
<dbReference type="OMA" id="NSTWATS"/>
<evidence type="ECO:0000256" key="5">
    <source>
        <dbReference type="ARBA" id="ARBA00022692"/>
    </source>
</evidence>
<accession>A0A4W3H1C2</accession>
<evidence type="ECO:0000256" key="2">
    <source>
        <dbReference type="ARBA" id="ARBA00004922"/>
    </source>
</evidence>
<comment type="similarity">
    <text evidence="10">Belongs to the glycosyltransferase 14 family.</text>
</comment>
<keyword evidence="8" id="KW-0472">Membrane</keyword>
<keyword evidence="7" id="KW-1133">Transmembrane helix</keyword>
<dbReference type="InParanoid" id="A0A4W3H1C2"/>
<dbReference type="GeneID" id="103188128"/>
<reference evidence="12" key="2">
    <citation type="journal article" date="2007" name="PLoS Biol.">
        <title>Survey sequencing and comparative analysis of the elephant shark (Callorhinchus milii) genome.</title>
        <authorList>
            <person name="Venkatesh B."/>
            <person name="Kirkness E.F."/>
            <person name="Loh Y.H."/>
            <person name="Halpern A.L."/>
            <person name="Lee A.P."/>
            <person name="Johnson J."/>
            <person name="Dandona N."/>
            <person name="Viswanathan L.D."/>
            <person name="Tay A."/>
            <person name="Venter J.C."/>
            <person name="Strausberg R.L."/>
            <person name="Brenner S."/>
        </authorList>
    </citation>
    <scope>NUCLEOTIDE SEQUENCE [LARGE SCALE GENOMIC DNA]</scope>
</reference>
<dbReference type="RefSeq" id="XP_007906168.1">
    <property type="nucleotide sequence ID" value="XM_007907977.2"/>
</dbReference>
<comment type="pathway">
    <text evidence="2">Protein modification; protein glycosylation.</text>
</comment>
<evidence type="ECO:0000256" key="7">
    <source>
        <dbReference type="ARBA" id="ARBA00022989"/>
    </source>
</evidence>
<evidence type="ECO:0000256" key="4">
    <source>
        <dbReference type="ARBA" id="ARBA00022679"/>
    </source>
</evidence>
<keyword evidence="9" id="KW-0325">Glycoprotein</keyword>
<dbReference type="GeneTree" id="ENSGT00940000159331"/>
<evidence type="ECO:0000256" key="6">
    <source>
        <dbReference type="ARBA" id="ARBA00022968"/>
    </source>
</evidence>
<keyword evidence="3" id="KW-0328">Glycosyltransferase</keyword>
<organism evidence="11 12">
    <name type="scientific">Callorhinchus milii</name>
    <name type="common">Ghost shark</name>
    <dbReference type="NCBI Taxonomy" id="7868"/>
    <lineage>
        <taxon>Eukaryota</taxon>
        <taxon>Metazoa</taxon>
        <taxon>Chordata</taxon>
        <taxon>Craniata</taxon>
        <taxon>Vertebrata</taxon>
        <taxon>Chondrichthyes</taxon>
        <taxon>Holocephali</taxon>
        <taxon>Chimaeriformes</taxon>
        <taxon>Callorhinchidae</taxon>
        <taxon>Callorhinchus</taxon>
    </lineage>
</organism>
<evidence type="ECO:0000256" key="10">
    <source>
        <dbReference type="ARBA" id="ARBA00038150"/>
    </source>
</evidence>
<dbReference type="InterPro" id="IPR003406">
    <property type="entry name" value="Glyco_trans_14"/>
</dbReference>
<keyword evidence="6" id="KW-0735">Signal-anchor</keyword>
<evidence type="ECO:0000313" key="12">
    <source>
        <dbReference type="Proteomes" id="UP000314986"/>
    </source>
</evidence>
<dbReference type="PANTHER" id="PTHR19297:SF96">
    <property type="entry name" value="BETA-1,3-GALACTOSYL-O-GLYCOSYL-GLYCOPROTEIN BETA-1,6-N-ACETYLGLUCOSAMINYLTRANSFERASE"/>
    <property type="match status" value="1"/>
</dbReference>
<dbReference type="RefSeq" id="XP_007906167.1">
    <property type="nucleotide sequence ID" value="XM_007907976.2"/>
</dbReference>
<reference evidence="12" key="3">
    <citation type="journal article" date="2014" name="Nature">
        <title>Elephant shark genome provides unique insights into gnathostome evolution.</title>
        <authorList>
            <consortium name="International Elephant Shark Genome Sequencing Consortium"/>
            <person name="Venkatesh B."/>
            <person name="Lee A.P."/>
            <person name="Ravi V."/>
            <person name="Maurya A.K."/>
            <person name="Lian M.M."/>
            <person name="Swann J.B."/>
            <person name="Ohta Y."/>
            <person name="Flajnik M.F."/>
            <person name="Sutoh Y."/>
            <person name="Kasahara M."/>
            <person name="Hoon S."/>
            <person name="Gangu V."/>
            <person name="Roy S.W."/>
            <person name="Irimia M."/>
            <person name="Korzh V."/>
            <person name="Kondrychyn I."/>
            <person name="Lim Z.W."/>
            <person name="Tay B.H."/>
            <person name="Tohari S."/>
            <person name="Kong K.W."/>
            <person name="Ho S."/>
            <person name="Lorente-Galdos B."/>
            <person name="Quilez J."/>
            <person name="Marques-Bonet T."/>
            <person name="Raney B.J."/>
            <person name="Ingham P.W."/>
            <person name="Tay A."/>
            <person name="Hillier L.W."/>
            <person name="Minx P."/>
            <person name="Boehm T."/>
            <person name="Wilson R.K."/>
            <person name="Brenner S."/>
            <person name="Warren W.C."/>
        </authorList>
    </citation>
    <scope>NUCLEOTIDE SEQUENCE [LARGE SCALE GENOMIC DNA]</scope>
</reference>
<keyword evidence="12" id="KW-1185">Reference proteome</keyword>
<evidence type="ECO:0000256" key="9">
    <source>
        <dbReference type="ARBA" id="ARBA00023180"/>
    </source>
</evidence>
<evidence type="ECO:0000256" key="1">
    <source>
        <dbReference type="ARBA" id="ARBA00004323"/>
    </source>
</evidence>
<reference evidence="12" key="1">
    <citation type="journal article" date="2006" name="Science">
        <title>Ancient noncoding elements conserved in the human genome.</title>
        <authorList>
            <person name="Venkatesh B."/>
            <person name="Kirkness E.F."/>
            <person name="Loh Y.H."/>
            <person name="Halpern A.L."/>
            <person name="Lee A.P."/>
            <person name="Johnson J."/>
            <person name="Dandona N."/>
            <person name="Viswanathan L.D."/>
            <person name="Tay A."/>
            <person name="Venter J.C."/>
            <person name="Strausberg R.L."/>
            <person name="Brenner S."/>
        </authorList>
    </citation>
    <scope>NUCLEOTIDE SEQUENCE [LARGE SCALE GENOMIC DNA]</scope>
</reference>
<evidence type="ECO:0000313" key="11">
    <source>
        <dbReference type="Ensembl" id="ENSCMIP00000003904.1"/>
    </source>
</evidence>
<comment type="subcellular location">
    <subcellularLocation>
        <location evidence="1">Golgi apparatus membrane</location>
        <topology evidence="1">Single-pass type II membrane protein</topology>
    </subcellularLocation>
</comment>
<sequence length="447" mass="51586">MIRKLKRCVFPLFLIFALALAFLIMIKLQLGLVSCNEGNRLPGETFHGTSGISRAVFNPNKYSKLELHPDPIYNVNCTAMIKRDFNGTLQGQFLQSSNQSKISSDSYYVSSLQQCQTFIRTRKYITFSLSREEEEFPIAYSMVIHQRSDHFERLLRAIYAPQNIYCVHIDNKSSHDFKAAVRSVAACFPNVFVARKQENVVYASWARVQADLNCMEELLARHRSWKYFINLCGMDFPIKTNLEIVQQLKLLRGQNSLETEQAPKAKRVRWKFHFNIINGKLKKSNVTKNLLTGVTNIFSGNAYIVVSRRFVEHVFKDPEVQVLREWAKDTYSPDEFLWATLQRLPGVPGSMPRHRKYDTNDMKSVARLVKWKYFEGDLARGKAYPLCAGIHRRAVCIYGAGDLNWMLQQPHFFANKFDTNVDAMVLECLDHYLRHRALAASGFSYAC</sequence>
<reference evidence="11" key="5">
    <citation type="submission" date="2025-09" db="UniProtKB">
        <authorList>
            <consortium name="Ensembl"/>
        </authorList>
    </citation>
    <scope>IDENTIFICATION</scope>
</reference>
<reference evidence="11" key="4">
    <citation type="submission" date="2025-08" db="UniProtKB">
        <authorList>
            <consortium name="Ensembl"/>
        </authorList>
    </citation>
    <scope>IDENTIFICATION</scope>
</reference>
<evidence type="ECO:0000256" key="3">
    <source>
        <dbReference type="ARBA" id="ARBA00022676"/>
    </source>
</evidence>
<dbReference type="Pfam" id="PF02485">
    <property type="entry name" value="Branch"/>
    <property type="match status" value="1"/>
</dbReference>
<dbReference type="GO" id="GO:0003829">
    <property type="term" value="F:beta-1,3-galactosyl-O-glycosyl-glycoprotein beta-1,6-N-acetylglucosaminyltransferase activity"/>
    <property type="evidence" value="ECO:0007669"/>
    <property type="project" value="TreeGrafter"/>
</dbReference>
<dbReference type="Ensembl" id="ENSCMIT00000004051.1">
    <property type="protein sequence ID" value="ENSCMIP00000003904.1"/>
    <property type="gene ID" value="ENSCMIG00000002332.1"/>
</dbReference>
<dbReference type="STRING" id="7868.ENSCMIP00000003904"/>
<name>A0A4W3H1C2_CALMI</name>
<dbReference type="KEGG" id="cmk:103188128"/>
<dbReference type="RefSeq" id="XP_007906166.1">
    <property type="nucleotide sequence ID" value="XM_007907975.2"/>
</dbReference>
<keyword evidence="5" id="KW-0812">Transmembrane</keyword>
<dbReference type="Proteomes" id="UP000314986">
    <property type="component" value="Unassembled WGS sequence"/>
</dbReference>
<dbReference type="PANTHER" id="PTHR19297">
    <property type="entry name" value="GLYCOSYLTRANSFERASE 14 FAMILY MEMBER"/>
    <property type="match status" value="1"/>
</dbReference>
<dbReference type="AlphaFoldDB" id="A0A4W3H1C2"/>